<feature type="modified residue" description="4-aspartylphosphate" evidence="6">
    <location>
        <position position="53"/>
    </location>
</feature>
<dbReference type="FunFam" id="3.40.50.2300:FF:000001">
    <property type="entry name" value="DNA-binding response regulator PhoB"/>
    <property type="match status" value="1"/>
</dbReference>
<reference evidence="10" key="2">
    <citation type="submission" date="2021-04" db="EMBL/GenBank/DDBJ databases">
        <authorList>
            <person name="Gilroy R."/>
        </authorList>
    </citation>
    <scope>NUCLEOTIDE SEQUENCE</scope>
    <source>
        <strain evidence="10">23274</strain>
    </source>
</reference>
<dbReference type="GO" id="GO:0000976">
    <property type="term" value="F:transcription cis-regulatory region binding"/>
    <property type="evidence" value="ECO:0007669"/>
    <property type="project" value="TreeGrafter"/>
</dbReference>
<evidence type="ECO:0000259" key="9">
    <source>
        <dbReference type="PROSITE" id="PS51755"/>
    </source>
</evidence>
<dbReference type="SUPFAM" id="SSF52172">
    <property type="entry name" value="CheY-like"/>
    <property type="match status" value="1"/>
</dbReference>
<evidence type="ECO:0000313" key="10">
    <source>
        <dbReference type="EMBL" id="HIX02763.1"/>
    </source>
</evidence>
<evidence type="ECO:0000256" key="4">
    <source>
        <dbReference type="ARBA" id="ARBA00023125"/>
    </source>
</evidence>
<evidence type="ECO:0000256" key="7">
    <source>
        <dbReference type="PROSITE-ProRule" id="PRU01091"/>
    </source>
</evidence>
<reference evidence="10" key="1">
    <citation type="journal article" date="2021" name="PeerJ">
        <title>Extensive microbial diversity within the chicken gut microbiome revealed by metagenomics and culture.</title>
        <authorList>
            <person name="Gilroy R."/>
            <person name="Ravi A."/>
            <person name="Getino M."/>
            <person name="Pursley I."/>
            <person name="Horton D.L."/>
            <person name="Alikhan N.F."/>
            <person name="Baker D."/>
            <person name="Gharbi K."/>
            <person name="Hall N."/>
            <person name="Watson M."/>
            <person name="Adriaenssens E.M."/>
            <person name="Foster-Nyarko E."/>
            <person name="Jarju S."/>
            <person name="Secka A."/>
            <person name="Antonio M."/>
            <person name="Oren A."/>
            <person name="Chaudhuri R.R."/>
            <person name="La Ragione R."/>
            <person name="Hildebrand F."/>
            <person name="Pallen M.J."/>
        </authorList>
    </citation>
    <scope>NUCLEOTIDE SEQUENCE</scope>
    <source>
        <strain evidence="10">23274</strain>
    </source>
</reference>
<evidence type="ECO:0000313" key="11">
    <source>
        <dbReference type="Proteomes" id="UP000824202"/>
    </source>
</evidence>
<evidence type="ECO:0000259" key="8">
    <source>
        <dbReference type="PROSITE" id="PS50110"/>
    </source>
</evidence>
<evidence type="ECO:0000256" key="2">
    <source>
        <dbReference type="ARBA" id="ARBA00023012"/>
    </source>
</evidence>
<evidence type="ECO:0000256" key="5">
    <source>
        <dbReference type="ARBA" id="ARBA00023163"/>
    </source>
</evidence>
<dbReference type="InterPro" id="IPR011006">
    <property type="entry name" value="CheY-like_superfamily"/>
</dbReference>
<dbReference type="InterPro" id="IPR001867">
    <property type="entry name" value="OmpR/PhoB-type_DNA-bd"/>
</dbReference>
<dbReference type="InterPro" id="IPR001789">
    <property type="entry name" value="Sig_transdc_resp-reg_receiver"/>
</dbReference>
<dbReference type="PANTHER" id="PTHR48111:SF40">
    <property type="entry name" value="PHOSPHATE REGULON TRANSCRIPTIONAL REGULATORY PROTEIN PHOB"/>
    <property type="match status" value="1"/>
</dbReference>
<accession>A0A9D1UYT0</accession>
<dbReference type="EMBL" id="DXFT01000025">
    <property type="protein sequence ID" value="HIX02763.1"/>
    <property type="molecule type" value="Genomic_DNA"/>
</dbReference>
<keyword evidence="5" id="KW-0804">Transcription</keyword>
<dbReference type="SMART" id="SM00448">
    <property type="entry name" value="REC"/>
    <property type="match status" value="1"/>
</dbReference>
<dbReference type="PANTHER" id="PTHR48111">
    <property type="entry name" value="REGULATOR OF RPOS"/>
    <property type="match status" value="1"/>
</dbReference>
<dbReference type="GO" id="GO:0006355">
    <property type="term" value="P:regulation of DNA-templated transcription"/>
    <property type="evidence" value="ECO:0007669"/>
    <property type="project" value="InterPro"/>
</dbReference>
<comment type="caution">
    <text evidence="10">The sequence shown here is derived from an EMBL/GenBank/DDBJ whole genome shotgun (WGS) entry which is preliminary data.</text>
</comment>
<dbReference type="SMART" id="SM00862">
    <property type="entry name" value="Trans_reg_C"/>
    <property type="match status" value="1"/>
</dbReference>
<dbReference type="InterPro" id="IPR036388">
    <property type="entry name" value="WH-like_DNA-bd_sf"/>
</dbReference>
<dbReference type="CDD" id="cd00383">
    <property type="entry name" value="trans_reg_C"/>
    <property type="match status" value="1"/>
</dbReference>
<proteinExistence type="predicted"/>
<keyword evidence="1 6" id="KW-0597">Phosphoprotein</keyword>
<dbReference type="Proteomes" id="UP000824202">
    <property type="component" value="Unassembled WGS sequence"/>
</dbReference>
<feature type="domain" description="OmpR/PhoB-type" evidence="9">
    <location>
        <begin position="131"/>
        <end position="228"/>
    </location>
</feature>
<name>A0A9D1UYT0_9BACT</name>
<protein>
    <submittedName>
        <fullName evidence="10">Response regulator transcription factor</fullName>
    </submittedName>
</protein>
<dbReference type="AlphaFoldDB" id="A0A9D1UYT0"/>
<keyword evidence="3" id="KW-0805">Transcription regulation</keyword>
<dbReference type="GO" id="GO:0005829">
    <property type="term" value="C:cytosol"/>
    <property type="evidence" value="ECO:0007669"/>
    <property type="project" value="TreeGrafter"/>
</dbReference>
<feature type="domain" description="Response regulatory" evidence="8">
    <location>
        <begin position="5"/>
        <end position="119"/>
    </location>
</feature>
<keyword evidence="2" id="KW-0902">Two-component regulatory system</keyword>
<dbReference type="GO" id="GO:0032993">
    <property type="term" value="C:protein-DNA complex"/>
    <property type="evidence" value="ECO:0007669"/>
    <property type="project" value="TreeGrafter"/>
</dbReference>
<dbReference type="GO" id="GO:0000156">
    <property type="term" value="F:phosphorelay response regulator activity"/>
    <property type="evidence" value="ECO:0007669"/>
    <property type="project" value="TreeGrafter"/>
</dbReference>
<organism evidence="10 11">
    <name type="scientific">Candidatus Odoribacter faecigallinarum</name>
    <dbReference type="NCBI Taxonomy" id="2838706"/>
    <lineage>
        <taxon>Bacteria</taxon>
        <taxon>Pseudomonadati</taxon>
        <taxon>Bacteroidota</taxon>
        <taxon>Bacteroidia</taxon>
        <taxon>Bacteroidales</taxon>
        <taxon>Odoribacteraceae</taxon>
        <taxon>Odoribacter</taxon>
    </lineage>
</organism>
<dbReference type="Pfam" id="PF00072">
    <property type="entry name" value="Response_reg"/>
    <property type="match status" value="1"/>
</dbReference>
<dbReference type="PROSITE" id="PS51755">
    <property type="entry name" value="OMPR_PHOB"/>
    <property type="match status" value="1"/>
</dbReference>
<dbReference type="Gene3D" id="6.10.250.690">
    <property type="match status" value="1"/>
</dbReference>
<sequence>MDRHRILVVDDEEDLCEILQFNLESEGFAVDVANSAEEALKILNKSHELILLDVMMEGMSGFKMAEKVRKELHMDIPIIFLTAKDTENDMLTGFSIGGDDYISKPFSIKEVSARVKAVLKRTGKQDMPVQQQSIEIGDLCIDPIGKNVTLKGQHILLTKKEFEILCMMAKAPNRIFSREDILGKVWQEDGYVLERTVDVHITRLRKKLGDYGKQHIANRSGYGYCLEY</sequence>
<keyword evidence="4 7" id="KW-0238">DNA-binding</keyword>
<evidence type="ECO:0000256" key="6">
    <source>
        <dbReference type="PROSITE-ProRule" id="PRU00169"/>
    </source>
</evidence>
<dbReference type="Gene3D" id="1.10.10.10">
    <property type="entry name" value="Winged helix-like DNA-binding domain superfamily/Winged helix DNA-binding domain"/>
    <property type="match status" value="1"/>
</dbReference>
<gene>
    <name evidence="10" type="ORF">H9863_01435</name>
</gene>
<feature type="DNA-binding region" description="OmpR/PhoB-type" evidence="7">
    <location>
        <begin position="131"/>
        <end position="228"/>
    </location>
</feature>
<evidence type="ECO:0000256" key="1">
    <source>
        <dbReference type="ARBA" id="ARBA00022553"/>
    </source>
</evidence>
<dbReference type="Pfam" id="PF00486">
    <property type="entry name" value="Trans_reg_C"/>
    <property type="match status" value="1"/>
</dbReference>
<dbReference type="Gene3D" id="3.40.50.2300">
    <property type="match status" value="1"/>
</dbReference>
<dbReference type="PROSITE" id="PS50110">
    <property type="entry name" value="RESPONSE_REGULATORY"/>
    <property type="match status" value="1"/>
</dbReference>
<dbReference type="InterPro" id="IPR039420">
    <property type="entry name" value="WalR-like"/>
</dbReference>
<evidence type="ECO:0000256" key="3">
    <source>
        <dbReference type="ARBA" id="ARBA00023015"/>
    </source>
</evidence>
<dbReference type="CDD" id="cd17574">
    <property type="entry name" value="REC_OmpR"/>
    <property type="match status" value="1"/>
</dbReference>